<proteinExistence type="predicted"/>
<dbReference type="EMBL" id="FOVH01000029">
    <property type="protein sequence ID" value="SFQ37549.1"/>
    <property type="molecule type" value="Genomic_DNA"/>
</dbReference>
<keyword evidence="2" id="KW-0732">Signal</keyword>
<evidence type="ECO:0008006" key="5">
    <source>
        <dbReference type="Google" id="ProtNLM"/>
    </source>
</evidence>
<evidence type="ECO:0000313" key="4">
    <source>
        <dbReference type="Proteomes" id="UP000183413"/>
    </source>
</evidence>
<reference evidence="3 4" key="1">
    <citation type="submission" date="2016-10" db="EMBL/GenBank/DDBJ databases">
        <authorList>
            <person name="de Groot N.N."/>
        </authorList>
    </citation>
    <scope>NUCLEOTIDE SEQUENCE [LARGE SCALE GENOMIC DNA]</scope>
    <source>
        <strain evidence="3 4">DSM 43067</strain>
    </source>
</reference>
<feature type="chain" id="PRO_5039243973" description="Lipoprotein" evidence="2">
    <location>
        <begin position="22"/>
        <end position="237"/>
    </location>
</feature>
<feature type="region of interest" description="Disordered" evidence="1">
    <location>
        <begin position="22"/>
        <end position="54"/>
    </location>
</feature>
<dbReference type="InParanoid" id="A0A1I5Y031"/>
<accession>A0A1I5Y031</accession>
<gene>
    <name evidence="3" type="ORF">SAMN04489713_12911</name>
</gene>
<feature type="signal peptide" evidence="2">
    <location>
        <begin position="1"/>
        <end position="21"/>
    </location>
</feature>
<evidence type="ECO:0000256" key="1">
    <source>
        <dbReference type="SAM" id="MobiDB-lite"/>
    </source>
</evidence>
<feature type="compositionally biased region" description="Gly residues" evidence="1">
    <location>
        <begin position="22"/>
        <end position="32"/>
    </location>
</feature>
<feature type="compositionally biased region" description="Low complexity" evidence="1">
    <location>
        <begin position="33"/>
        <end position="51"/>
    </location>
</feature>
<dbReference type="AlphaFoldDB" id="A0A1I5Y031"/>
<organism evidence="3 4">
    <name type="scientific">Actinomadura madurae</name>
    <dbReference type="NCBI Taxonomy" id="1993"/>
    <lineage>
        <taxon>Bacteria</taxon>
        <taxon>Bacillati</taxon>
        <taxon>Actinomycetota</taxon>
        <taxon>Actinomycetes</taxon>
        <taxon>Streptosporangiales</taxon>
        <taxon>Thermomonosporaceae</taxon>
        <taxon>Actinomadura</taxon>
    </lineage>
</organism>
<evidence type="ECO:0000313" key="3">
    <source>
        <dbReference type="EMBL" id="SFQ37549.1"/>
    </source>
</evidence>
<sequence length="237" mass="25001">MRRRSAALMALFLLLPAGCGGGDESGPRGGGTRSATPSARAPSPSATTEPAVRGPVYLDRDDCVRQAKVGGGTGYPEVDCADPRAYAKVLSRYLVERVPQLTASECHDDADLIVDMRESLRLLGTYGGDEGYACLRLRKPPHPSDPGRGGGPRARVGDCVTVSEDDSGVITRLVMGNEVPCAKAKRGSTYRVVKLVTAPRIKGPKCPGSSEQFTPTSLLGGSTDPLEQVEFVCAKKL</sequence>
<protein>
    <recommendedName>
        <fullName evidence="5">Lipoprotein</fullName>
    </recommendedName>
</protein>
<dbReference type="eggNOG" id="ENOG502ZJDE">
    <property type="taxonomic scope" value="Bacteria"/>
</dbReference>
<evidence type="ECO:0000256" key="2">
    <source>
        <dbReference type="SAM" id="SignalP"/>
    </source>
</evidence>
<name>A0A1I5Y031_9ACTN</name>
<keyword evidence="4" id="KW-1185">Reference proteome</keyword>
<dbReference type="Proteomes" id="UP000183413">
    <property type="component" value="Unassembled WGS sequence"/>
</dbReference>